<dbReference type="Proteomes" id="UP001054889">
    <property type="component" value="Unassembled WGS sequence"/>
</dbReference>
<name>A0AAV5CNH0_ELECO</name>
<protein>
    <submittedName>
        <fullName evidence="2">Uncharacterized protein</fullName>
    </submittedName>
</protein>
<sequence length="87" mass="9041">MRGSRAHLLQRAAPRRLSEGGRRGSAQRFIDVVGIGSAAANSRWGLRESAEDARLVLLVNSEAPEVGHLLQATSSSELCSNGGGGAS</sequence>
<reference evidence="2" key="1">
    <citation type="journal article" date="2018" name="DNA Res.">
        <title>Multiple hybrid de novo genome assembly of finger millet, an orphan allotetraploid crop.</title>
        <authorList>
            <person name="Hatakeyama M."/>
            <person name="Aluri S."/>
            <person name="Balachadran M.T."/>
            <person name="Sivarajan S.R."/>
            <person name="Patrignani A."/>
            <person name="Gruter S."/>
            <person name="Poveda L."/>
            <person name="Shimizu-Inatsugi R."/>
            <person name="Baeten J."/>
            <person name="Francoijs K.J."/>
            <person name="Nataraja K.N."/>
            <person name="Reddy Y.A.N."/>
            <person name="Phadnis S."/>
            <person name="Ravikumar R.L."/>
            <person name="Schlapbach R."/>
            <person name="Sreeman S.M."/>
            <person name="Shimizu K.K."/>
        </authorList>
    </citation>
    <scope>NUCLEOTIDE SEQUENCE</scope>
</reference>
<keyword evidence="3" id="KW-1185">Reference proteome</keyword>
<gene>
    <name evidence="2" type="primary">ga16676</name>
    <name evidence="2" type="ORF">PR202_ga16676</name>
</gene>
<dbReference type="AlphaFoldDB" id="A0AAV5CNH0"/>
<evidence type="ECO:0000256" key="1">
    <source>
        <dbReference type="SAM" id="MobiDB-lite"/>
    </source>
</evidence>
<comment type="caution">
    <text evidence="2">The sequence shown here is derived from an EMBL/GenBank/DDBJ whole genome shotgun (WGS) entry which is preliminary data.</text>
</comment>
<evidence type="ECO:0000313" key="2">
    <source>
        <dbReference type="EMBL" id="GJM99564.1"/>
    </source>
</evidence>
<evidence type="ECO:0000313" key="3">
    <source>
        <dbReference type="Proteomes" id="UP001054889"/>
    </source>
</evidence>
<feature type="region of interest" description="Disordered" evidence="1">
    <location>
        <begin position="1"/>
        <end position="24"/>
    </location>
</feature>
<proteinExistence type="predicted"/>
<organism evidence="2 3">
    <name type="scientific">Eleusine coracana subsp. coracana</name>
    <dbReference type="NCBI Taxonomy" id="191504"/>
    <lineage>
        <taxon>Eukaryota</taxon>
        <taxon>Viridiplantae</taxon>
        <taxon>Streptophyta</taxon>
        <taxon>Embryophyta</taxon>
        <taxon>Tracheophyta</taxon>
        <taxon>Spermatophyta</taxon>
        <taxon>Magnoliopsida</taxon>
        <taxon>Liliopsida</taxon>
        <taxon>Poales</taxon>
        <taxon>Poaceae</taxon>
        <taxon>PACMAD clade</taxon>
        <taxon>Chloridoideae</taxon>
        <taxon>Cynodonteae</taxon>
        <taxon>Eleusininae</taxon>
        <taxon>Eleusine</taxon>
    </lineage>
</organism>
<accession>A0AAV5CNH0</accession>
<dbReference type="EMBL" id="BQKI01000007">
    <property type="protein sequence ID" value="GJM99564.1"/>
    <property type="molecule type" value="Genomic_DNA"/>
</dbReference>
<reference evidence="2" key="2">
    <citation type="submission" date="2021-12" db="EMBL/GenBank/DDBJ databases">
        <title>Resequencing data analysis of finger millet.</title>
        <authorList>
            <person name="Hatakeyama M."/>
            <person name="Aluri S."/>
            <person name="Balachadran M.T."/>
            <person name="Sivarajan S.R."/>
            <person name="Poveda L."/>
            <person name="Shimizu-Inatsugi R."/>
            <person name="Schlapbach R."/>
            <person name="Sreeman S.M."/>
            <person name="Shimizu K.K."/>
        </authorList>
    </citation>
    <scope>NUCLEOTIDE SEQUENCE</scope>
</reference>